<feature type="compositionally biased region" description="Basic and acidic residues" evidence="1">
    <location>
        <begin position="218"/>
        <end position="251"/>
    </location>
</feature>
<feature type="region of interest" description="Disordered" evidence="1">
    <location>
        <begin position="132"/>
        <end position="151"/>
    </location>
</feature>
<dbReference type="InterPro" id="IPR049017">
    <property type="entry name" value="Nab2_Znf4"/>
</dbReference>
<dbReference type="Pfam" id="PF21803">
    <property type="entry name" value="Nab2-zf4"/>
    <property type="match status" value="1"/>
</dbReference>
<evidence type="ECO:0000259" key="2">
    <source>
        <dbReference type="Pfam" id="PF21803"/>
    </source>
</evidence>
<evidence type="ECO:0000313" key="3">
    <source>
        <dbReference type="EMBL" id="TFY58355.1"/>
    </source>
</evidence>
<dbReference type="EMBL" id="SEOQ01000687">
    <property type="protein sequence ID" value="TFY58355.1"/>
    <property type="molecule type" value="Genomic_DNA"/>
</dbReference>
<gene>
    <name evidence="3" type="ORF">EVG20_g8184</name>
</gene>
<reference evidence="3 4" key="1">
    <citation type="submission" date="2019-02" db="EMBL/GenBank/DDBJ databases">
        <title>Genome sequencing of the rare red list fungi Dentipellis fragilis.</title>
        <authorList>
            <person name="Buettner E."/>
            <person name="Kellner H."/>
        </authorList>
    </citation>
    <scope>NUCLEOTIDE SEQUENCE [LARGE SCALE GENOMIC DNA]</scope>
    <source>
        <strain evidence="3 4">DSM 105465</strain>
    </source>
</reference>
<evidence type="ECO:0000256" key="1">
    <source>
        <dbReference type="SAM" id="MobiDB-lite"/>
    </source>
</evidence>
<dbReference type="Gene3D" id="4.10.1000.40">
    <property type="match status" value="1"/>
</dbReference>
<feature type="region of interest" description="Disordered" evidence="1">
    <location>
        <begin position="197"/>
        <end position="259"/>
    </location>
</feature>
<proteinExistence type="predicted"/>
<keyword evidence="4" id="KW-1185">Reference proteome</keyword>
<dbReference type="AlphaFoldDB" id="A0A4Y9Y7L9"/>
<feature type="non-terminal residue" evidence="3">
    <location>
        <position position="1"/>
    </location>
</feature>
<dbReference type="OrthoDB" id="438553at2759"/>
<sequence>PPSAGHHGPSEASSGAAEAAAAAETPSLSTSQPTAPTISTPTIIAPAPQVPQAAAPAFAVPDRPQSPTLCKFGLKCTNAHCRWSHPSPVATPESGMVLSNEACEQGKNCKDKDCIKAHVSPAAVNPQLAVEQPKPHSAPIPASTPQSHVPCRPVVSERPARGATCPFQHPEGRVLPTTFHRGLSTGAPLVSVATPQTGSMGGASHHRSVTFNKPGDASAKETLERKMKEVEEKKSQAEAAVKEAENKKSDAKPAVAITA</sequence>
<evidence type="ECO:0000313" key="4">
    <source>
        <dbReference type="Proteomes" id="UP000298327"/>
    </source>
</evidence>
<protein>
    <recommendedName>
        <fullName evidence="2">Nab2 type CCCH zinc finger 4 domain-containing protein</fullName>
    </recommendedName>
</protein>
<organism evidence="3 4">
    <name type="scientific">Dentipellis fragilis</name>
    <dbReference type="NCBI Taxonomy" id="205917"/>
    <lineage>
        <taxon>Eukaryota</taxon>
        <taxon>Fungi</taxon>
        <taxon>Dikarya</taxon>
        <taxon>Basidiomycota</taxon>
        <taxon>Agaricomycotina</taxon>
        <taxon>Agaricomycetes</taxon>
        <taxon>Russulales</taxon>
        <taxon>Hericiaceae</taxon>
        <taxon>Dentipellis</taxon>
    </lineage>
</organism>
<dbReference type="STRING" id="205917.A0A4Y9Y7L9"/>
<feature type="domain" description="Nab2 type CCCH zinc finger 4" evidence="2">
    <location>
        <begin position="96"/>
        <end position="118"/>
    </location>
</feature>
<feature type="region of interest" description="Disordered" evidence="1">
    <location>
        <begin position="1"/>
        <end position="46"/>
    </location>
</feature>
<accession>A0A4Y9Y7L9</accession>
<name>A0A4Y9Y7L9_9AGAM</name>
<dbReference type="Proteomes" id="UP000298327">
    <property type="component" value="Unassembled WGS sequence"/>
</dbReference>
<comment type="caution">
    <text evidence="3">The sequence shown here is derived from an EMBL/GenBank/DDBJ whole genome shotgun (WGS) entry which is preliminary data.</text>
</comment>